<keyword evidence="6 11" id="KW-0784">Thiamine biosynthesis</keyword>
<dbReference type="GO" id="GO:0005737">
    <property type="term" value="C:cytoplasm"/>
    <property type="evidence" value="ECO:0007669"/>
    <property type="project" value="TreeGrafter"/>
</dbReference>
<dbReference type="GO" id="GO:0009229">
    <property type="term" value="P:thiamine diphosphate biosynthetic process"/>
    <property type="evidence" value="ECO:0007669"/>
    <property type="project" value="UniProtKB-UniRule"/>
</dbReference>
<dbReference type="HAMAP" id="MF_00097">
    <property type="entry name" value="TMP_synthase"/>
    <property type="match status" value="1"/>
</dbReference>
<comment type="function">
    <text evidence="1 11">Condenses 4-methyl-5-(beta-hydroxyethyl)thiazole monophosphate (THZ-P) and 2-methyl-4-amino-5-hydroxymethyl pyrimidine pyrophosphate (HMP-PP) to form thiamine monophosphate (TMP).</text>
</comment>
<comment type="caution">
    <text evidence="11">Lacks conserved residue(s) required for the propagation of feature annotation.</text>
</comment>
<evidence type="ECO:0000259" key="15">
    <source>
        <dbReference type="Pfam" id="PF02581"/>
    </source>
</evidence>
<comment type="catalytic activity">
    <reaction evidence="8 11 12">
        <text>2-(2-carboxy-4-methylthiazol-5-yl)ethyl phosphate + 4-amino-2-methyl-5-(diphosphooxymethyl)pyrimidine + 2 H(+) = thiamine phosphate + CO2 + diphosphate</text>
        <dbReference type="Rhea" id="RHEA:47848"/>
        <dbReference type="ChEBI" id="CHEBI:15378"/>
        <dbReference type="ChEBI" id="CHEBI:16526"/>
        <dbReference type="ChEBI" id="CHEBI:33019"/>
        <dbReference type="ChEBI" id="CHEBI:37575"/>
        <dbReference type="ChEBI" id="CHEBI:57841"/>
        <dbReference type="ChEBI" id="CHEBI:62890"/>
        <dbReference type="EC" id="2.5.1.3"/>
    </reaction>
</comment>
<evidence type="ECO:0000256" key="6">
    <source>
        <dbReference type="ARBA" id="ARBA00022977"/>
    </source>
</evidence>
<comment type="catalytic activity">
    <reaction evidence="9 11 12">
        <text>2-[(2R,5Z)-2-carboxy-4-methylthiazol-5(2H)-ylidene]ethyl phosphate + 4-amino-2-methyl-5-(diphosphooxymethyl)pyrimidine + 2 H(+) = thiamine phosphate + CO2 + diphosphate</text>
        <dbReference type="Rhea" id="RHEA:47844"/>
        <dbReference type="ChEBI" id="CHEBI:15378"/>
        <dbReference type="ChEBI" id="CHEBI:16526"/>
        <dbReference type="ChEBI" id="CHEBI:33019"/>
        <dbReference type="ChEBI" id="CHEBI:37575"/>
        <dbReference type="ChEBI" id="CHEBI:57841"/>
        <dbReference type="ChEBI" id="CHEBI:62899"/>
        <dbReference type="EC" id="2.5.1.3"/>
    </reaction>
</comment>
<feature type="binding site" evidence="11">
    <location>
        <position position="224"/>
    </location>
    <ligand>
        <name>2-[(2R,5Z)-2-carboxy-4-methylthiazol-5(2H)-ylidene]ethyl phosphate</name>
        <dbReference type="ChEBI" id="CHEBI:62899"/>
    </ligand>
</feature>
<evidence type="ECO:0000256" key="4">
    <source>
        <dbReference type="ARBA" id="ARBA00022723"/>
    </source>
</evidence>
<keyword evidence="4 11" id="KW-0479">Metal-binding</keyword>
<dbReference type="SUPFAM" id="SSF51391">
    <property type="entry name" value="Thiamin phosphate synthase"/>
    <property type="match status" value="1"/>
</dbReference>
<dbReference type="FunFam" id="3.20.20.70:FF:000178">
    <property type="entry name" value="Thiamine-phosphate synthase"/>
    <property type="match status" value="1"/>
</dbReference>
<dbReference type="Pfam" id="PF02581">
    <property type="entry name" value="TMP-TENI"/>
    <property type="match status" value="1"/>
</dbReference>
<proteinExistence type="inferred from homology"/>
<comment type="catalytic activity">
    <reaction evidence="7 11 12">
        <text>4-methyl-5-(2-phosphooxyethyl)-thiazole + 4-amino-2-methyl-5-(diphosphooxymethyl)pyrimidine + H(+) = thiamine phosphate + diphosphate</text>
        <dbReference type="Rhea" id="RHEA:22328"/>
        <dbReference type="ChEBI" id="CHEBI:15378"/>
        <dbReference type="ChEBI" id="CHEBI:33019"/>
        <dbReference type="ChEBI" id="CHEBI:37575"/>
        <dbReference type="ChEBI" id="CHEBI:57841"/>
        <dbReference type="ChEBI" id="CHEBI:58296"/>
        <dbReference type="EC" id="2.5.1.3"/>
    </reaction>
</comment>
<dbReference type="Gene3D" id="3.20.20.70">
    <property type="entry name" value="Aldolase class I"/>
    <property type="match status" value="1"/>
</dbReference>
<dbReference type="EC" id="2.5.1.3" evidence="11"/>
<evidence type="ECO:0000256" key="8">
    <source>
        <dbReference type="ARBA" id="ARBA00047851"/>
    </source>
</evidence>
<evidence type="ECO:0000313" key="16">
    <source>
        <dbReference type="EMBL" id="VEG49877.1"/>
    </source>
</evidence>
<sequence length="269" mass="28050">MTVRTGRAGTLGAQIHSQPGPPGSRDYFRPGYSPSGDSLNGVTPPTPLPLDRLATARLYLCTDARRERGDLAEFAEAALAGGVDIIQLRDKGSAGELQFGPLEAAQELAALEILADAARRHGALFAVNDRADIARAAESDVLHLGQDDLPLYVARDIIGARQVIGRSTHDEAQVDAAIEESVDYFCVGPCWPTPTKPGRAAPGLDLVRAAAARKPAKPWFAIGGIDEQRLPEVLAAGADRVVVVRAITAAEDPGAAAARLAAALSGTPG</sequence>
<dbReference type="AlphaFoldDB" id="A0A3S5EIN8"/>
<feature type="binding site" evidence="11">
    <location>
        <position position="196"/>
    </location>
    <ligand>
        <name>4-amino-2-methyl-5-(diphosphooxymethyl)pyrimidine</name>
        <dbReference type="ChEBI" id="CHEBI:57841"/>
    </ligand>
</feature>
<keyword evidence="17" id="KW-1185">Reference proteome</keyword>
<name>A0A3S5EIN8_MYCCI</name>
<organism evidence="16 17">
    <name type="scientific">Mycolicibacterium chitae</name>
    <name type="common">Mycobacterium chitae</name>
    <dbReference type="NCBI Taxonomy" id="1792"/>
    <lineage>
        <taxon>Bacteria</taxon>
        <taxon>Bacillati</taxon>
        <taxon>Actinomycetota</taxon>
        <taxon>Actinomycetes</taxon>
        <taxon>Mycobacteriales</taxon>
        <taxon>Mycobacteriaceae</taxon>
        <taxon>Mycolicibacterium</taxon>
    </lineage>
</organism>
<dbReference type="PANTHER" id="PTHR20857">
    <property type="entry name" value="THIAMINE-PHOSPHATE PYROPHOSPHORYLASE"/>
    <property type="match status" value="1"/>
</dbReference>
<dbReference type="UniPathway" id="UPA00060">
    <property type="reaction ID" value="UER00141"/>
</dbReference>
<evidence type="ECO:0000256" key="2">
    <source>
        <dbReference type="ARBA" id="ARBA00005165"/>
    </source>
</evidence>
<evidence type="ECO:0000256" key="12">
    <source>
        <dbReference type="RuleBase" id="RU003826"/>
    </source>
</evidence>
<evidence type="ECO:0000256" key="9">
    <source>
        <dbReference type="ARBA" id="ARBA00047883"/>
    </source>
</evidence>
<feature type="binding site" evidence="11">
    <location>
        <position position="148"/>
    </location>
    <ligand>
        <name>Mg(2+)</name>
        <dbReference type="ChEBI" id="CHEBI:18420"/>
    </ligand>
</feature>
<feature type="domain" description="Thiamine phosphate synthase/TenI" evidence="15">
    <location>
        <begin position="58"/>
        <end position="247"/>
    </location>
</feature>
<comment type="similarity">
    <text evidence="10 11 12">Belongs to the thiamine-phosphate synthase family.</text>
</comment>
<feature type="binding site" evidence="11">
    <location>
        <position position="129"/>
    </location>
    <ligand>
        <name>Mg(2+)</name>
        <dbReference type="ChEBI" id="CHEBI:18420"/>
    </ligand>
</feature>
<dbReference type="NCBIfam" id="TIGR00693">
    <property type="entry name" value="thiE"/>
    <property type="match status" value="1"/>
</dbReference>
<dbReference type="InterPro" id="IPR036206">
    <property type="entry name" value="ThiamineP_synth_sf"/>
</dbReference>
<dbReference type="InterPro" id="IPR013785">
    <property type="entry name" value="Aldolase_TIM"/>
</dbReference>
<evidence type="ECO:0000256" key="11">
    <source>
        <dbReference type="HAMAP-Rule" id="MF_00097"/>
    </source>
</evidence>
<feature type="binding site" evidence="11">
    <location>
        <begin position="193"/>
        <end position="195"/>
    </location>
    <ligand>
        <name>2-[(2R,5Z)-2-carboxy-4-methylthiazol-5(2H)-ylidene]ethyl phosphate</name>
        <dbReference type="ChEBI" id="CHEBI:62899"/>
    </ligand>
</feature>
<accession>A0A3S5EIN8</accession>
<keyword evidence="3 11" id="KW-0808">Transferase</keyword>
<evidence type="ECO:0000256" key="1">
    <source>
        <dbReference type="ARBA" id="ARBA00003814"/>
    </source>
</evidence>
<dbReference type="EMBL" id="LR134355">
    <property type="protein sequence ID" value="VEG49877.1"/>
    <property type="molecule type" value="Genomic_DNA"/>
</dbReference>
<evidence type="ECO:0000256" key="14">
    <source>
        <dbReference type="SAM" id="MobiDB-lite"/>
    </source>
</evidence>
<comment type="cofactor">
    <cofactor evidence="11">
        <name>Mg(2+)</name>
        <dbReference type="ChEBI" id="CHEBI:18420"/>
    </cofactor>
    <text evidence="11">Binds 1 Mg(2+) ion per subunit.</text>
</comment>
<dbReference type="InterPro" id="IPR034291">
    <property type="entry name" value="TMP_synthase"/>
</dbReference>
<dbReference type="CDD" id="cd00564">
    <property type="entry name" value="TMP_TenI"/>
    <property type="match status" value="1"/>
</dbReference>
<evidence type="ECO:0000256" key="3">
    <source>
        <dbReference type="ARBA" id="ARBA00022679"/>
    </source>
</evidence>
<dbReference type="GO" id="GO:0004789">
    <property type="term" value="F:thiamine-phosphate diphosphorylase activity"/>
    <property type="evidence" value="ECO:0007669"/>
    <property type="project" value="UniProtKB-UniRule"/>
</dbReference>
<dbReference type="GO" id="GO:0000287">
    <property type="term" value="F:magnesium ion binding"/>
    <property type="evidence" value="ECO:0007669"/>
    <property type="project" value="UniProtKB-UniRule"/>
</dbReference>
<gene>
    <name evidence="11 16" type="primary">thiE</name>
    <name evidence="16" type="ORF">NCTC10485_04191</name>
</gene>
<evidence type="ECO:0000313" key="17">
    <source>
        <dbReference type="Proteomes" id="UP000282551"/>
    </source>
</evidence>
<reference evidence="16 17" key="1">
    <citation type="submission" date="2018-12" db="EMBL/GenBank/DDBJ databases">
        <authorList>
            <consortium name="Pathogen Informatics"/>
        </authorList>
    </citation>
    <scope>NUCLEOTIDE SEQUENCE [LARGE SCALE GENOMIC DNA]</scope>
    <source>
        <strain evidence="16 17">NCTC10485</strain>
    </source>
</reference>
<dbReference type="Proteomes" id="UP000282551">
    <property type="component" value="Chromosome"/>
</dbReference>
<feature type="binding site" evidence="11">
    <location>
        <position position="167"/>
    </location>
    <ligand>
        <name>4-amino-2-methyl-5-(diphosphooxymethyl)pyrimidine</name>
        <dbReference type="ChEBI" id="CHEBI:57841"/>
    </ligand>
</feature>
<feature type="binding site" evidence="11">
    <location>
        <position position="128"/>
    </location>
    <ligand>
        <name>4-amino-2-methyl-5-(diphosphooxymethyl)pyrimidine</name>
        <dbReference type="ChEBI" id="CHEBI:57841"/>
    </ligand>
</feature>
<feature type="region of interest" description="Disordered" evidence="14">
    <location>
        <begin position="1"/>
        <end position="47"/>
    </location>
</feature>
<evidence type="ECO:0000256" key="7">
    <source>
        <dbReference type="ARBA" id="ARBA00047334"/>
    </source>
</evidence>
<evidence type="ECO:0000256" key="5">
    <source>
        <dbReference type="ARBA" id="ARBA00022842"/>
    </source>
</evidence>
<evidence type="ECO:0000256" key="10">
    <source>
        <dbReference type="ARBA" id="ARBA00061123"/>
    </source>
</evidence>
<feature type="binding site" evidence="11">
    <location>
        <begin position="87"/>
        <end position="91"/>
    </location>
    <ligand>
        <name>4-amino-2-methyl-5-(diphosphooxymethyl)pyrimidine</name>
        <dbReference type="ChEBI" id="CHEBI:57841"/>
    </ligand>
</feature>
<comment type="pathway">
    <text evidence="2 11 13">Cofactor biosynthesis; thiamine diphosphate biosynthesis; thiamine phosphate from 4-amino-2-methyl-5-diphosphomethylpyrimidine and 4-methyl-5-(2-phosphoethyl)-thiazole: step 1/1.</text>
</comment>
<dbReference type="PANTHER" id="PTHR20857:SF15">
    <property type="entry name" value="THIAMINE-PHOSPHATE SYNTHASE"/>
    <property type="match status" value="1"/>
</dbReference>
<protein>
    <recommendedName>
        <fullName evidence="11">Thiamine-phosphate synthase</fullName>
        <shortName evidence="11">TP synthase</shortName>
        <shortName evidence="11">TPS</shortName>
        <ecNumber evidence="11">2.5.1.3</ecNumber>
    </recommendedName>
    <alternativeName>
        <fullName evidence="11">Thiamine-phosphate pyrophosphorylase</fullName>
        <shortName evidence="11">TMP pyrophosphorylase</shortName>
        <shortName evidence="11">TMP-PPase</shortName>
    </alternativeName>
</protein>
<evidence type="ECO:0000256" key="13">
    <source>
        <dbReference type="RuleBase" id="RU004253"/>
    </source>
</evidence>
<keyword evidence="5 11" id="KW-0460">Magnesium</keyword>
<dbReference type="GO" id="GO:0009228">
    <property type="term" value="P:thiamine biosynthetic process"/>
    <property type="evidence" value="ECO:0007669"/>
    <property type="project" value="UniProtKB-KW"/>
</dbReference>
<dbReference type="InterPro" id="IPR022998">
    <property type="entry name" value="ThiamineP_synth_TenI"/>
</dbReference>